<reference evidence="1 2" key="1">
    <citation type="journal article" date="2022" name="Plant J.">
        <title>Chromosome-level genome of Camellia lanceoleosa provides a valuable resource for understanding genome evolution and self-incompatibility.</title>
        <authorList>
            <person name="Gong W."/>
            <person name="Xiao S."/>
            <person name="Wang L."/>
            <person name="Liao Z."/>
            <person name="Chang Y."/>
            <person name="Mo W."/>
            <person name="Hu G."/>
            <person name="Li W."/>
            <person name="Zhao G."/>
            <person name="Zhu H."/>
            <person name="Hu X."/>
            <person name="Ji K."/>
            <person name="Xiang X."/>
            <person name="Song Q."/>
            <person name="Yuan D."/>
            <person name="Jin S."/>
            <person name="Zhang L."/>
        </authorList>
    </citation>
    <scope>NUCLEOTIDE SEQUENCE [LARGE SCALE GENOMIC DNA]</scope>
    <source>
        <strain evidence="1">SQ_2022a</strain>
    </source>
</reference>
<sequence length="115" mass="12839">MAAHFTSLLKMKRFATTPLLSLKLNPSLFHSTTSRNPNNPPDVAVTNPTNLRKLLSQDCNLVFNLLVDALSLMRSLPWIIQFDQLPDAADVAAIQRYSTVISLFNERCVLGSRVI</sequence>
<proteinExistence type="predicted"/>
<protein>
    <submittedName>
        <fullName evidence="1">Uncharacterized protein</fullName>
    </submittedName>
</protein>
<dbReference type="Proteomes" id="UP001060215">
    <property type="component" value="Chromosome 8"/>
</dbReference>
<comment type="caution">
    <text evidence="1">The sequence shown here is derived from an EMBL/GenBank/DDBJ whole genome shotgun (WGS) entry which is preliminary data.</text>
</comment>
<keyword evidence="2" id="KW-1185">Reference proteome</keyword>
<name>A0ACC0GI87_9ERIC</name>
<gene>
    <name evidence="1" type="ORF">LOK49_LG09G00598</name>
</gene>
<evidence type="ECO:0000313" key="2">
    <source>
        <dbReference type="Proteomes" id="UP001060215"/>
    </source>
</evidence>
<accession>A0ACC0GI87</accession>
<organism evidence="1 2">
    <name type="scientific">Camellia lanceoleosa</name>
    <dbReference type="NCBI Taxonomy" id="1840588"/>
    <lineage>
        <taxon>Eukaryota</taxon>
        <taxon>Viridiplantae</taxon>
        <taxon>Streptophyta</taxon>
        <taxon>Embryophyta</taxon>
        <taxon>Tracheophyta</taxon>
        <taxon>Spermatophyta</taxon>
        <taxon>Magnoliopsida</taxon>
        <taxon>eudicotyledons</taxon>
        <taxon>Gunneridae</taxon>
        <taxon>Pentapetalae</taxon>
        <taxon>asterids</taxon>
        <taxon>Ericales</taxon>
        <taxon>Theaceae</taxon>
        <taxon>Camellia</taxon>
    </lineage>
</organism>
<evidence type="ECO:0000313" key="1">
    <source>
        <dbReference type="EMBL" id="KAI8000886.1"/>
    </source>
</evidence>
<dbReference type="EMBL" id="CM045765">
    <property type="protein sequence ID" value="KAI8000886.1"/>
    <property type="molecule type" value="Genomic_DNA"/>
</dbReference>